<dbReference type="AlphaFoldDB" id="A0A7E6CKQ9"/>
<dbReference type="PIRSF" id="PIRSF000628">
    <property type="entry name" value="FGFR"/>
    <property type="match status" value="1"/>
</dbReference>
<feature type="domain" description="Ig-like" evidence="35">
    <location>
        <begin position="164"/>
        <end position="266"/>
    </location>
</feature>
<keyword evidence="7" id="KW-0597">Phosphoprotein</keyword>
<dbReference type="GO" id="GO:0005829">
    <property type="term" value="C:cytosol"/>
    <property type="evidence" value="ECO:0007669"/>
    <property type="project" value="UniProtKB-SubCell"/>
</dbReference>
<comment type="subcellular location">
    <subcellularLocation>
        <location evidence="2">Cell membrane</location>
        <topology evidence="2">Single-pass type I membrane protein</topology>
    </subcellularLocation>
    <subcellularLocation>
        <location evidence="3">Cytoplasm</location>
        <location evidence="3">Cytosol</location>
    </subcellularLocation>
    <subcellularLocation>
        <location evidence="4">Cytoplasmic vesicle</location>
    </subcellularLocation>
    <subcellularLocation>
        <location evidence="1">Nucleus</location>
    </subcellularLocation>
</comment>
<dbReference type="CDD" id="cd05098">
    <property type="entry name" value="PTKc_FGFR1"/>
    <property type="match status" value="1"/>
</dbReference>
<keyword evidence="20 26" id="KW-0675">Receptor</keyword>
<dbReference type="InterPro" id="IPR013098">
    <property type="entry name" value="Ig_I-set"/>
</dbReference>
<evidence type="ECO:0000256" key="30">
    <source>
        <dbReference type="PROSITE-ProRule" id="PRU10141"/>
    </source>
</evidence>
<keyword evidence="23" id="KW-0393">Immunoglobulin domain</keyword>
<feature type="binding site" evidence="28 30">
    <location>
        <position position="423"/>
    </location>
    <ligand>
        <name>ATP</name>
        <dbReference type="ChEBI" id="CHEBI:30616"/>
    </ligand>
</feature>
<evidence type="ECO:0000256" key="28">
    <source>
        <dbReference type="PIRSR" id="PIRSR000628-2"/>
    </source>
</evidence>
<dbReference type="FunFam" id="3.30.200.20:FF:000011">
    <property type="entry name" value="Fibroblast growth factor receptor"/>
    <property type="match status" value="1"/>
</dbReference>
<dbReference type="InterPro" id="IPR000719">
    <property type="entry name" value="Prot_kinase_dom"/>
</dbReference>
<dbReference type="SUPFAM" id="SSF48726">
    <property type="entry name" value="Immunoglobulin"/>
    <property type="match status" value="2"/>
</dbReference>
<dbReference type="SMART" id="SM00409">
    <property type="entry name" value="IG"/>
    <property type="match status" value="2"/>
</dbReference>
<keyword evidence="11" id="KW-0677">Repeat</keyword>
<evidence type="ECO:0000256" key="31">
    <source>
        <dbReference type="SAM" id="MobiDB-lite"/>
    </source>
</evidence>
<evidence type="ECO:0000256" key="22">
    <source>
        <dbReference type="ARBA" id="ARBA00023242"/>
    </source>
</evidence>
<dbReference type="GO" id="GO:0008284">
    <property type="term" value="P:positive regulation of cell population proliferation"/>
    <property type="evidence" value="ECO:0007669"/>
    <property type="project" value="InterPro"/>
</dbReference>
<evidence type="ECO:0000256" key="18">
    <source>
        <dbReference type="ARBA" id="ARBA00023137"/>
    </source>
</evidence>
<dbReference type="GO" id="GO:0005524">
    <property type="term" value="F:ATP binding"/>
    <property type="evidence" value="ECO:0007669"/>
    <property type="project" value="UniProtKB-UniRule"/>
</dbReference>
<dbReference type="InterPro" id="IPR050122">
    <property type="entry name" value="RTK"/>
</dbReference>
<keyword evidence="19 29" id="KW-1015">Disulfide bond</keyword>
<feature type="binding site" evidence="28">
    <location>
        <position position="477"/>
    </location>
    <ligand>
        <name>ATP</name>
        <dbReference type="ChEBI" id="CHEBI:30616"/>
    </ligand>
</feature>
<evidence type="ECO:0000256" key="7">
    <source>
        <dbReference type="ARBA" id="ARBA00022553"/>
    </source>
</evidence>
<evidence type="ECO:0000256" key="13">
    <source>
        <dbReference type="ARBA" id="ARBA00022777"/>
    </source>
</evidence>
<dbReference type="Gene3D" id="2.60.40.10">
    <property type="entry name" value="Immunoglobulins"/>
    <property type="match status" value="2"/>
</dbReference>
<evidence type="ECO:0000256" key="24">
    <source>
        <dbReference type="ARBA" id="ARBA00023329"/>
    </source>
</evidence>
<dbReference type="GO" id="GO:0045597">
    <property type="term" value="P:positive regulation of cell differentiation"/>
    <property type="evidence" value="ECO:0007669"/>
    <property type="project" value="TreeGrafter"/>
</dbReference>
<keyword evidence="8 26" id="KW-0808">Transferase</keyword>
<proteinExistence type="inferred from homology"/>
<evidence type="ECO:0000256" key="17">
    <source>
        <dbReference type="ARBA" id="ARBA00023136"/>
    </source>
</evidence>
<feature type="binding site" evidence="28">
    <location>
        <begin position="471"/>
        <end position="473"/>
    </location>
    <ligand>
        <name>ATP</name>
        <dbReference type="ChEBI" id="CHEBI:30616"/>
    </ligand>
</feature>
<protein>
    <recommendedName>
        <fullName evidence="26">Fibroblast growth factor receptor</fullName>
        <ecNumber evidence="26">2.7.10.1</ecNumber>
    </recommendedName>
</protein>
<keyword evidence="17 26" id="KW-0472">Membrane</keyword>
<dbReference type="GeneID" id="114508370"/>
<sequence length="731" mass="81847">MWSWKCLLFWAVLVTATLCTARPAPTSPEQDALPSSEDDDDDDDSSSEEKETDNTKPNPVAPYWTSPEKMEKKLHAVPAAKTVKFKCPSSGTPNPTLRWLKNGKEFKPDHRIGGYKVRYATWSIIMDSVVPSDKGNYTCIVENEYGSINHTYQLDVVERSPHRPILQAGLPANKTVALGSNVEFMCKVYSDPQPHIQWLKHIEVNGSKIGPDNLPYVQILKTAGVNTTDKEMEVLHLRNVSFEDAGEYTCLAGNSIGLSHHSAWLTVLEALEERPAVMTSPLYLEIIIYCTGAFLISCMVGSVIIYKMKSGTKKSDFHSQMAVHKLAKSIPLRRQVTVSADSSASMNSGVLLVRPSRLSSSGTPMLAGVSEYELPEDPRWELPRDRLVLGKPLGEGCFGQVVLAEAIGLDKDKPNRVTKVAVKMLKSDATEKDLSDLISEMEMMKMIGKHKNIINLLGACTQDGPLYVIVEYASKGNLREYLQARRPPGLEYCYNPSHNPEEQLSSKDLVSCAYQVARGMEYLASKKCIHRDLAARNVLVTEDNVMKIADFGLARDIHHIDYYKKTTNGRLPVKWMAPEALFDRIYTHQSDVWSFGVLLWEIFTLGGSPYPGVPVEELFKLLKEGHRMDKPSNCTNELYMMMRDCWHAVPSQRPTFKQLVEDLDRIVALTSNQEYLDLSMPLDQYSPSFPDTRSSTCSSGEDSVFSHEPLPEEPCLPRHPAQLANGGLKRR</sequence>
<feature type="region of interest" description="Disordered" evidence="31">
    <location>
        <begin position="22"/>
        <end position="65"/>
    </location>
</feature>
<dbReference type="PANTHER" id="PTHR24416">
    <property type="entry name" value="TYROSINE-PROTEIN KINASE RECEPTOR"/>
    <property type="match status" value="1"/>
</dbReference>
<name>A0A7E6CKQ9_9CHIR</name>
<keyword evidence="18 26" id="KW-0829">Tyrosine-protein kinase</keyword>
<feature type="binding site" evidence="28">
    <location>
        <begin position="393"/>
        <end position="399"/>
    </location>
    <ligand>
        <name>ATP</name>
        <dbReference type="ChEBI" id="CHEBI:30616"/>
    </ligand>
</feature>
<dbReference type="GO" id="GO:0043235">
    <property type="term" value="C:receptor complex"/>
    <property type="evidence" value="ECO:0007669"/>
    <property type="project" value="TreeGrafter"/>
</dbReference>
<comment type="similarity">
    <text evidence="26">Belongs to the protein kinase superfamily. Tyr protein kinase family. Fibroblast growth factor receptor subfamily.</text>
</comment>
<feature type="domain" description="Ig-like" evidence="35">
    <location>
        <begin position="67"/>
        <end position="155"/>
    </location>
</feature>
<evidence type="ECO:0000256" key="12">
    <source>
        <dbReference type="ARBA" id="ARBA00022741"/>
    </source>
</evidence>
<dbReference type="PROSITE" id="PS00107">
    <property type="entry name" value="PROTEIN_KINASE_ATP"/>
    <property type="match status" value="1"/>
</dbReference>
<keyword evidence="21" id="KW-0325">Glycoprotein</keyword>
<evidence type="ECO:0000256" key="20">
    <source>
        <dbReference type="ARBA" id="ARBA00023170"/>
    </source>
</evidence>
<dbReference type="Pfam" id="PF07679">
    <property type="entry name" value="I-set"/>
    <property type="match status" value="2"/>
</dbReference>
<dbReference type="InterPro" id="IPR028174">
    <property type="entry name" value="FGF_rcpt_1"/>
</dbReference>
<gene>
    <name evidence="37" type="primary">FGFR1</name>
</gene>
<feature type="binding site" evidence="28">
    <location>
        <position position="550"/>
    </location>
    <ligand>
        <name>ATP</name>
        <dbReference type="ChEBI" id="CHEBI:30616"/>
    </ligand>
</feature>
<evidence type="ECO:0000256" key="33">
    <source>
        <dbReference type="SAM" id="SignalP"/>
    </source>
</evidence>
<dbReference type="Gene3D" id="3.30.200.20">
    <property type="entry name" value="Phosphorylase Kinase, domain 1"/>
    <property type="match status" value="1"/>
</dbReference>
<feature type="compositionally biased region" description="Polar residues" evidence="31">
    <location>
        <begin position="687"/>
        <end position="701"/>
    </location>
</feature>
<dbReference type="PROSITE" id="PS00109">
    <property type="entry name" value="PROTEIN_KINASE_TYR"/>
    <property type="match status" value="1"/>
</dbReference>
<evidence type="ECO:0000256" key="6">
    <source>
        <dbReference type="ARBA" id="ARBA00022490"/>
    </source>
</evidence>
<dbReference type="PROSITE" id="PS50011">
    <property type="entry name" value="PROTEIN_KINASE_DOM"/>
    <property type="match status" value="1"/>
</dbReference>
<evidence type="ECO:0000256" key="3">
    <source>
        <dbReference type="ARBA" id="ARBA00004514"/>
    </source>
</evidence>
<feature type="disulfide bond" evidence="29">
    <location>
        <begin position="186"/>
        <end position="250"/>
    </location>
</feature>
<keyword evidence="14 26" id="KW-0067">ATP-binding</keyword>
<dbReference type="GO" id="GO:0048513">
    <property type="term" value="P:animal organ development"/>
    <property type="evidence" value="ECO:0007669"/>
    <property type="project" value="UniProtKB-ARBA"/>
</dbReference>
<keyword evidence="24" id="KW-0968">Cytoplasmic vesicle</keyword>
<dbReference type="GO" id="GO:0005886">
    <property type="term" value="C:plasma membrane"/>
    <property type="evidence" value="ECO:0007669"/>
    <property type="project" value="UniProtKB-SubCell"/>
</dbReference>
<dbReference type="InterPro" id="IPR017441">
    <property type="entry name" value="Protein_kinase_ATP_BS"/>
</dbReference>
<dbReference type="InterPro" id="IPR007110">
    <property type="entry name" value="Ig-like_dom"/>
</dbReference>
<evidence type="ECO:0000256" key="25">
    <source>
        <dbReference type="ARBA" id="ARBA00051243"/>
    </source>
</evidence>
<dbReference type="PANTHER" id="PTHR24416:SF131">
    <property type="entry name" value="FIBROBLAST GROWTH FACTOR RECEPTOR 1"/>
    <property type="match status" value="1"/>
</dbReference>
<dbReference type="SUPFAM" id="SSF56112">
    <property type="entry name" value="Protein kinase-like (PK-like)"/>
    <property type="match status" value="1"/>
</dbReference>
<evidence type="ECO:0000256" key="10">
    <source>
        <dbReference type="ARBA" id="ARBA00022729"/>
    </source>
</evidence>
<organism evidence="36 37">
    <name type="scientific">Phyllostomus discolor</name>
    <name type="common">pale spear-nosed bat</name>
    <dbReference type="NCBI Taxonomy" id="89673"/>
    <lineage>
        <taxon>Eukaryota</taxon>
        <taxon>Metazoa</taxon>
        <taxon>Chordata</taxon>
        <taxon>Craniata</taxon>
        <taxon>Vertebrata</taxon>
        <taxon>Euteleostomi</taxon>
        <taxon>Mammalia</taxon>
        <taxon>Eutheria</taxon>
        <taxon>Laurasiatheria</taxon>
        <taxon>Chiroptera</taxon>
        <taxon>Yangochiroptera</taxon>
        <taxon>Phyllostomidae</taxon>
        <taxon>Phyllostominae</taxon>
        <taxon>Phyllostomus</taxon>
    </lineage>
</organism>
<evidence type="ECO:0000256" key="26">
    <source>
        <dbReference type="PIRNR" id="PIRNR000628"/>
    </source>
</evidence>
<dbReference type="InterPro" id="IPR020635">
    <property type="entry name" value="Tyr_kinase_cat_dom"/>
</dbReference>
<evidence type="ECO:0000256" key="19">
    <source>
        <dbReference type="ARBA" id="ARBA00023157"/>
    </source>
</evidence>
<evidence type="ECO:0000259" key="35">
    <source>
        <dbReference type="PROSITE" id="PS50835"/>
    </source>
</evidence>
<comment type="catalytic activity">
    <reaction evidence="25 26">
        <text>L-tyrosyl-[protein] + ATP = O-phospho-L-tyrosyl-[protein] + ADP + H(+)</text>
        <dbReference type="Rhea" id="RHEA:10596"/>
        <dbReference type="Rhea" id="RHEA-COMP:10136"/>
        <dbReference type="Rhea" id="RHEA-COMP:20101"/>
        <dbReference type="ChEBI" id="CHEBI:15378"/>
        <dbReference type="ChEBI" id="CHEBI:30616"/>
        <dbReference type="ChEBI" id="CHEBI:46858"/>
        <dbReference type="ChEBI" id="CHEBI:61978"/>
        <dbReference type="ChEBI" id="CHEBI:456216"/>
        <dbReference type="EC" id="2.7.10.1"/>
    </reaction>
</comment>
<evidence type="ECO:0000256" key="29">
    <source>
        <dbReference type="PIRSR" id="PIRSR000628-3"/>
    </source>
</evidence>
<reference evidence="37" key="1">
    <citation type="submission" date="2025-08" db="UniProtKB">
        <authorList>
            <consortium name="RefSeq"/>
        </authorList>
    </citation>
    <scope>IDENTIFICATION</scope>
    <source>
        <tissue evidence="37">Muscle</tissue>
    </source>
</reference>
<feature type="binding site" evidence="28">
    <location>
        <position position="536"/>
    </location>
    <ligand>
        <name>ATP</name>
        <dbReference type="ChEBI" id="CHEBI:30616"/>
    </ligand>
</feature>
<dbReference type="InterPro" id="IPR003598">
    <property type="entry name" value="Ig_sub2"/>
</dbReference>
<dbReference type="PROSITE" id="PS50835">
    <property type="entry name" value="IG_LIKE"/>
    <property type="match status" value="2"/>
</dbReference>
<evidence type="ECO:0000256" key="16">
    <source>
        <dbReference type="ARBA" id="ARBA00022989"/>
    </source>
</evidence>
<evidence type="ECO:0000256" key="9">
    <source>
        <dbReference type="ARBA" id="ARBA00022692"/>
    </source>
</evidence>
<dbReference type="GO" id="GO:0017134">
    <property type="term" value="F:fibroblast growth factor binding"/>
    <property type="evidence" value="ECO:0007669"/>
    <property type="project" value="TreeGrafter"/>
</dbReference>
<dbReference type="CTD" id="2260"/>
<dbReference type="Gene3D" id="1.10.510.10">
    <property type="entry name" value="Transferase(Phosphotransferase) domain 1"/>
    <property type="match status" value="1"/>
</dbReference>
<dbReference type="SMART" id="SM00219">
    <property type="entry name" value="TyrKc"/>
    <property type="match status" value="1"/>
</dbReference>
<feature type="domain" description="Protein kinase" evidence="34">
    <location>
        <begin position="387"/>
        <end position="676"/>
    </location>
</feature>
<keyword evidence="6" id="KW-0963">Cytoplasm</keyword>
<keyword evidence="16 32" id="KW-1133">Transmembrane helix</keyword>
<keyword evidence="12 26" id="KW-0547">Nucleotide-binding</keyword>
<evidence type="ECO:0000256" key="23">
    <source>
        <dbReference type="ARBA" id="ARBA00023319"/>
    </source>
</evidence>
<dbReference type="RefSeq" id="XP_035867495.1">
    <property type="nucleotide sequence ID" value="XM_036011602.1"/>
</dbReference>
<feature type="signal peptide" evidence="33">
    <location>
        <begin position="1"/>
        <end position="21"/>
    </location>
</feature>
<feature type="compositionally biased region" description="Acidic residues" evidence="31">
    <location>
        <begin position="36"/>
        <end position="46"/>
    </location>
</feature>
<keyword evidence="22" id="KW-0539">Nucleus</keyword>
<dbReference type="GO" id="GO:0005634">
    <property type="term" value="C:nucleus"/>
    <property type="evidence" value="ECO:0007669"/>
    <property type="project" value="UniProtKB-SubCell"/>
</dbReference>
<dbReference type="SMART" id="SM00408">
    <property type="entry name" value="IGc2"/>
    <property type="match status" value="2"/>
</dbReference>
<feature type="region of interest" description="Disordered" evidence="31">
    <location>
        <begin position="687"/>
        <end position="731"/>
    </location>
</feature>
<dbReference type="InterPro" id="IPR036179">
    <property type="entry name" value="Ig-like_dom_sf"/>
</dbReference>
<feature type="active site" description="Proton acceptor" evidence="27">
    <location>
        <position position="532"/>
    </location>
</feature>
<dbReference type="PRINTS" id="PR00109">
    <property type="entry name" value="TYRKINASE"/>
</dbReference>
<dbReference type="FunFam" id="1.10.510.10:FF:000007">
    <property type="entry name" value="Fibroblast growth factor receptor"/>
    <property type="match status" value="1"/>
</dbReference>
<dbReference type="InterPro" id="IPR001245">
    <property type="entry name" value="Ser-Thr/Tyr_kinase_cat_dom"/>
</dbReference>
<evidence type="ECO:0000256" key="1">
    <source>
        <dbReference type="ARBA" id="ARBA00004123"/>
    </source>
</evidence>
<evidence type="ECO:0000256" key="4">
    <source>
        <dbReference type="ARBA" id="ARBA00004541"/>
    </source>
</evidence>
<evidence type="ECO:0000256" key="11">
    <source>
        <dbReference type="ARBA" id="ARBA00022737"/>
    </source>
</evidence>
<evidence type="ECO:0000256" key="14">
    <source>
        <dbReference type="ARBA" id="ARBA00022840"/>
    </source>
</evidence>
<dbReference type="InterPro" id="IPR008266">
    <property type="entry name" value="Tyr_kinase_AS"/>
</dbReference>
<feature type="disulfide bond" evidence="29">
    <location>
        <begin position="87"/>
        <end position="139"/>
    </location>
</feature>
<evidence type="ECO:0000256" key="21">
    <source>
        <dbReference type="ARBA" id="ARBA00023180"/>
    </source>
</evidence>
<dbReference type="InterPro" id="IPR016248">
    <property type="entry name" value="FGF_rcpt_fam"/>
</dbReference>
<dbReference type="InterPro" id="IPR011009">
    <property type="entry name" value="Kinase-like_dom_sf"/>
</dbReference>
<dbReference type="Pfam" id="PF07714">
    <property type="entry name" value="PK_Tyr_Ser-Thr"/>
    <property type="match status" value="1"/>
</dbReference>
<keyword evidence="5" id="KW-1003">Cell membrane</keyword>
<dbReference type="FunFam" id="2.60.40.10:FF:000016">
    <property type="entry name" value="Fibroblast growth factor receptor"/>
    <property type="match status" value="1"/>
</dbReference>
<keyword evidence="10 33" id="KW-0732">Signal</keyword>
<evidence type="ECO:0000256" key="27">
    <source>
        <dbReference type="PIRSR" id="PIRSR000628-1"/>
    </source>
</evidence>
<dbReference type="CDD" id="cd05857">
    <property type="entry name" value="IgI_2_FGFR"/>
    <property type="match status" value="1"/>
</dbReference>
<accession>A0A7E6CKQ9</accession>
<dbReference type="GO" id="GO:0005007">
    <property type="term" value="F:fibroblast growth factor receptor activity"/>
    <property type="evidence" value="ECO:0007669"/>
    <property type="project" value="InterPro"/>
</dbReference>
<dbReference type="EC" id="2.7.10.1" evidence="26"/>
<dbReference type="InterPro" id="IPR013783">
    <property type="entry name" value="Ig-like_fold"/>
</dbReference>
<dbReference type="FunFam" id="2.60.40.10:FF:000020">
    <property type="entry name" value="Fibroblast growth factor receptor"/>
    <property type="match status" value="1"/>
</dbReference>
<evidence type="ECO:0000259" key="34">
    <source>
        <dbReference type="PROSITE" id="PS50011"/>
    </source>
</evidence>
<evidence type="ECO:0000256" key="32">
    <source>
        <dbReference type="SAM" id="Phobius"/>
    </source>
</evidence>
<keyword evidence="36" id="KW-1185">Reference proteome</keyword>
<evidence type="ECO:0000256" key="2">
    <source>
        <dbReference type="ARBA" id="ARBA00004251"/>
    </source>
</evidence>
<feature type="transmembrane region" description="Helical" evidence="32">
    <location>
        <begin position="286"/>
        <end position="306"/>
    </location>
</feature>
<dbReference type="InterPro" id="IPR003599">
    <property type="entry name" value="Ig_sub"/>
</dbReference>
<dbReference type="GO" id="GO:0031410">
    <property type="term" value="C:cytoplasmic vesicle"/>
    <property type="evidence" value="ECO:0007669"/>
    <property type="project" value="UniProtKB-SubCell"/>
</dbReference>
<feature type="chain" id="PRO_5028921557" description="Fibroblast growth factor receptor" evidence="33">
    <location>
        <begin position="22"/>
        <end position="731"/>
    </location>
</feature>
<evidence type="ECO:0000256" key="5">
    <source>
        <dbReference type="ARBA" id="ARBA00022475"/>
    </source>
</evidence>
<evidence type="ECO:0000313" key="36">
    <source>
        <dbReference type="Proteomes" id="UP000504628"/>
    </source>
</evidence>
<evidence type="ECO:0000313" key="37">
    <source>
        <dbReference type="RefSeq" id="XP_035867495.1"/>
    </source>
</evidence>
<keyword evidence="15" id="KW-0832">Ubl conjugation</keyword>
<evidence type="ECO:0000256" key="8">
    <source>
        <dbReference type="ARBA" id="ARBA00022679"/>
    </source>
</evidence>
<evidence type="ECO:0000256" key="15">
    <source>
        <dbReference type="ARBA" id="ARBA00022843"/>
    </source>
</evidence>
<dbReference type="Proteomes" id="UP000504628">
    <property type="component" value="Chromosome 11"/>
</dbReference>
<keyword evidence="13 26" id="KW-0418">Kinase</keyword>
<keyword evidence="9 32" id="KW-0812">Transmembrane</keyword>